<feature type="transmembrane region" description="Helical" evidence="1">
    <location>
        <begin position="48"/>
        <end position="68"/>
    </location>
</feature>
<gene>
    <name evidence="3" type="ORF">F4Y08_05370</name>
</gene>
<feature type="transmembrane region" description="Helical" evidence="1">
    <location>
        <begin position="80"/>
        <end position="100"/>
    </location>
</feature>
<name>A0A6B1DS90_9CHLR</name>
<proteinExistence type="predicted"/>
<comment type="caution">
    <text evidence="3">The sequence shown here is derived from an EMBL/GenBank/DDBJ whole genome shotgun (WGS) entry which is preliminary data.</text>
</comment>
<evidence type="ECO:0000313" key="3">
    <source>
        <dbReference type="EMBL" id="MYD89756.1"/>
    </source>
</evidence>
<feature type="transmembrane region" description="Helical" evidence="1">
    <location>
        <begin position="12"/>
        <end position="36"/>
    </location>
</feature>
<feature type="transmembrane region" description="Helical" evidence="1">
    <location>
        <begin position="189"/>
        <end position="208"/>
    </location>
</feature>
<keyword evidence="1" id="KW-0472">Membrane</keyword>
<feature type="transmembrane region" description="Helical" evidence="1">
    <location>
        <begin position="228"/>
        <end position="248"/>
    </location>
</feature>
<accession>A0A6B1DS90</accession>
<dbReference type="Pfam" id="PF16927">
    <property type="entry name" value="HisKA_7TM"/>
    <property type="match status" value="1"/>
</dbReference>
<sequence>MEPWFGITFLDVLRALFLASTSVVAILAFALGVYALYFNFRSAVARRFAYLSLSVLVVYAVDVALYRVTDLDSAEFWLRLQWVGIGVLPAVYYRFATGVLQATNLHSPARSWAGWVLMGTCFVLVALTQFGDSVVRNVAASEAFHFFAPGPLFWPFAGMFALVLALSVRDLLLTRGRSLTQRSRRRVHILLLGFAGPVLGCFPFLLLLGPQLGEFTHLVYTVSLLVNGIVSLLLTLMVMAVAFYGVHLPDRVVRYRLMRYLIRGPAIAICVIIAIQVVPRVESLLGIPRDLILFYVVTAVIVVGQLAVSATKRLMDYVIYRDDIREISLYRELERRLLTHSDVREFLENHLTAACEYLGAGRGFVASLAADSLVVEAVVGTEMDPELVMPEAAWREVLRTALVHDQDRYEAFTVPGVDFRMWPLRGAAGPRRETILLGVIGVAAEQGPLPLAAAAARVFSSMRSKMAEALTDHRIQANVISGLQPIMSEIDRIQHLRSQLPYPIEAAGRPPSLWTETEILNPEFPAWVRDALRDLWGGPRLSGSPLMKLKIVGTYLERTNGNAQQALRLVMGDAIERMRPDEGTELGHLDSLLYRILDMRFIQGRKVRDIAGKLAMSESDLYRKQRIAIRQVAGIIQEMEQSELDKEVETEGQNRIGA</sequence>
<keyword evidence="1" id="KW-1133">Transmembrane helix</keyword>
<feature type="domain" description="Histidine kinase N-terminal 7TM region" evidence="2">
    <location>
        <begin position="22"/>
        <end position="226"/>
    </location>
</feature>
<evidence type="ECO:0000256" key="1">
    <source>
        <dbReference type="SAM" id="Phobius"/>
    </source>
</evidence>
<reference evidence="3" key="1">
    <citation type="submission" date="2019-09" db="EMBL/GenBank/DDBJ databases">
        <title>Characterisation of the sponge microbiome using genome-centric metagenomics.</title>
        <authorList>
            <person name="Engelberts J.P."/>
            <person name="Robbins S.J."/>
            <person name="De Goeij J.M."/>
            <person name="Aranda M."/>
            <person name="Bell S.C."/>
            <person name="Webster N.S."/>
        </authorList>
    </citation>
    <scope>NUCLEOTIDE SEQUENCE</scope>
    <source>
        <strain evidence="3">SB0662_bin_9</strain>
    </source>
</reference>
<dbReference type="AlphaFoldDB" id="A0A6B1DS90"/>
<protein>
    <recommendedName>
        <fullName evidence="2">Histidine kinase N-terminal 7TM region domain-containing protein</fullName>
    </recommendedName>
</protein>
<evidence type="ECO:0000259" key="2">
    <source>
        <dbReference type="Pfam" id="PF16927"/>
    </source>
</evidence>
<feature type="transmembrane region" description="Helical" evidence="1">
    <location>
        <begin position="151"/>
        <end position="168"/>
    </location>
</feature>
<dbReference type="InterPro" id="IPR031621">
    <property type="entry name" value="HisKA_7TM"/>
</dbReference>
<feature type="transmembrane region" description="Helical" evidence="1">
    <location>
        <begin position="291"/>
        <end position="311"/>
    </location>
</feature>
<organism evidence="3">
    <name type="scientific">Caldilineaceae bacterium SB0662_bin_9</name>
    <dbReference type="NCBI Taxonomy" id="2605258"/>
    <lineage>
        <taxon>Bacteria</taxon>
        <taxon>Bacillati</taxon>
        <taxon>Chloroflexota</taxon>
        <taxon>Caldilineae</taxon>
        <taxon>Caldilineales</taxon>
        <taxon>Caldilineaceae</taxon>
    </lineage>
</organism>
<feature type="transmembrane region" description="Helical" evidence="1">
    <location>
        <begin position="260"/>
        <end position="279"/>
    </location>
</feature>
<keyword evidence="1" id="KW-0812">Transmembrane</keyword>
<feature type="transmembrane region" description="Helical" evidence="1">
    <location>
        <begin position="112"/>
        <end position="131"/>
    </location>
</feature>
<dbReference type="EMBL" id="VXPY01000035">
    <property type="protein sequence ID" value="MYD89756.1"/>
    <property type="molecule type" value="Genomic_DNA"/>
</dbReference>